<gene>
    <name evidence="6" type="ORF">ABEG18_09495</name>
</gene>
<keyword evidence="1 4" id="KW-0812">Transmembrane</keyword>
<dbReference type="Gene3D" id="1.20.1250.20">
    <property type="entry name" value="MFS general substrate transporter like domains"/>
    <property type="match status" value="2"/>
</dbReference>
<dbReference type="InterPro" id="IPR036259">
    <property type="entry name" value="MFS_trans_sf"/>
</dbReference>
<feature type="transmembrane region" description="Helical" evidence="4">
    <location>
        <begin position="176"/>
        <end position="194"/>
    </location>
</feature>
<evidence type="ECO:0000256" key="4">
    <source>
        <dbReference type="SAM" id="Phobius"/>
    </source>
</evidence>
<organism evidence="6">
    <name type="scientific">Alsobacter sp. KACC 23698</name>
    <dbReference type="NCBI Taxonomy" id="3149229"/>
    <lineage>
        <taxon>Bacteria</taxon>
        <taxon>Pseudomonadati</taxon>
        <taxon>Pseudomonadota</taxon>
        <taxon>Alphaproteobacteria</taxon>
        <taxon>Hyphomicrobiales</taxon>
        <taxon>Alsobacteraceae</taxon>
        <taxon>Alsobacter</taxon>
    </lineage>
</organism>
<accession>A0AAU7JLC6</accession>
<evidence type="ECO:0000256" key="1">
    <source>
        <dbReference type="ARBA" id="ARBA00022692"/>
    </source>
</evidence>
<dbReference type="AlphaFoldDB" id="A0AAU7JLC6"/>
<dbReference type="SUPFAM" id="SSF103473">
    <property type="entry name" value="MFS general substrate transporter"/>
    <property type="match status" value="1"/>
</dbReference>
<feature type="domain" description="Major facilitator superfamily (MFS) profile" evidence="5">
    <location>
        <begin position="216"/>
        <end position="429"/>
    </location>
</feature>
<dbReference type="RefSeq" id="WP_406857826.1">
    <property type="nucleotide sequence ID" value="NZ_CP157484.1"/>
</dbReference>
<dbReference type="CDD" id="cd06174">
    <property type="entry name" value="MFS"/>
    <property type="match status" value="1"/>
</dbReference>
<feature type="transmembrane region" description="Helical" evidence="4">
    <location>
        <begin position="116"/>
        <end position="142"/>
    </location>
</feature>
<reference evidence="6" key="1">
    <citation type="submission" date="2024-05" db="EMBL/GenBank/DDBJ databases">
        <authorList>
            <person name="Kim S."/>
            <person name="Heo J."/>
            <person name="Choi H."/>
            <person name="Choi Y."/>
            <person name="Kwon S.-W."/>
            <person name="Kim Y."/>
        </authorList>
    </citation>
    <scope>NUCLEOTIDE SEQUENCE</scope>
    <source>
        <strain evidence="6">KACC 23698</strain>
    </source>
</reference>
<feature type="transmembrane region" description="Helical" evidence="4">
    <location>
        <begin position="154"/>
        <end position="170"/>
    </location>
</feature>
<feature type="transmembrane region" description="Helical" evidence="4">
    <location>
        <begin position="327"/>
        <end position="347"/>
    </location>
</feature>
<dbReference type="PANTHER" id="PTHR23539">
    <property type="entry name" value="MFS TRANSPORTER"/>
    <property type="match status" value="1"/>
</dbReference>
<keyword evidence="3 4" id="KW-0472">Membrane</keyword>
<feature type="transmembrane region" description="Helical" evidence="4">
    <location>
        <begin position="359"/>
        <end position="380"/>
    </location>
</feature>
<proteinExistence type="predicted"/>
<feature type="transmembrane region" description="Helical" evidence="4">
    <location>
        <begin position="386"/>
        <end position="406"/>
    </location>
</feature>
<feature type="transmembrane region" description="Helical" evidence="4">
    <location>
        <begin position="231"/>
        <end position="253"/>
    </location>
</feature>
<dbReference type="PROSITE" id="PS50850">
    <property type="entry name" value="MFS"/>
    <property type="match status" value="1"/>
</dbReference>
<feature type="transmembrane region" description="Helical" evidence="4">
    <location>
        <begin position="265"/>
        <end position="285"/>
    </location>
</feature>
<name>A0AAU7JLC6_9HYPH</name>
<feature type="transmembrane region" description="Helical" evidence="4">
    <location>
        <begin position="53"/>
        <end position="73"/>
    </location>
</feature>
<evidence type="ECO:0000313" key="6">
    <source>
        <dbReference type="EMBL" id="XBO40970.1"/>
    </source>
</evidence>
<evidence type="ECO:0000256" key="2">
    <source>
        <dbReference type="ARBA" id="ARBA00022989"/>
    </source>
</evidence>
<dbReference type="InterPro" id="IPR020846">
    <property type="entry name" value="MFS_dom"/>
</dbReference>
<dbReference type="GO" id="GO:0022857">
    <property type="term" value="F:transmembrane transporter activity"/>
    <property type="evidence" value="ECO:0007669"/>
    <property type="project" value="InterPro"/>
</dbReference>
<dbReference type="Pfam" id="PF07690">
    <property type="entry name" value="MFS_1"/>
    <property type="match status" value="1"/>
</dbReference>
<feature type="transmembrane region" description="Helical" evidence="4">
    <location>
        <begin position="85"/>
        <end position="104"/>
    </location>
</feature>
<keyword evidence="2 4" id="KW-1133">Transmembrane helix</keyword>
<dbReference type="EMBL" id="CP157484">
    <property type="protein sequence ID" value="XBO40970.1"/>
    <property type="molecule type" value="Genomic_DNA"/>
</dbReference>
<sequence>MRDRLPPGTDGADDPHGIGRKLDGLNFLLADVRGGLGPYVGVFLITQAGWDQATLGAILTVSGLIGICAHAPLGALIDATRRKRALLVAATALLAAAAVAIVTVPTAPVVFAADVVMAVLGAIFAPVVAALTMGLVAPAALAARFGRNAAFDKMGNVFIALAAAGVGSWFGQQAVFWLVPLFGAVAVVATLAIPGDAVDHRRARGLGDDAQAGDPARDPAPWGILLRQREFVVLALLAATFHFANAPMLNMVSQKLALAHPGRESALTAAAVLIAQLSTIPAAFLLARSGAIGRKPFLLTALAALPLRGLLFAFAEDPALLLAGQVLDGLGAGLFDALLPLLLADAVRGSGRYTTARGVLGAVQGVGGSLSNVVSGVLIVAAGYDAAFLALAGLGALVLAGGWLAMPETAGRQPLSPRAPLSRQAPPGD</sequence>
<feature type="transmembrane region" description="Helical" evidence="4">
    <location>
        <begin position="297"/>
        <end position="315"/>
    </location>
</feature>
<dbReference type="PANTHER" id="PTHR23539:SF1">
    <property type="entry name" value="MAJOR FACILITATOR SUPERFAMILY (MFS) PROFILE DOMAIN-CONTAINING PROTEIN"/>
    <property type="match status" value="1"/>
</dbReference>
<evidence type="ECO:0000259" key="5">
    <source>
        <dbReference type="PROSITE" id="PS50850"/>
    </source>
</evidence>
<evidence type="ECO:0000256" key="3">
    <source>
        <dbReference type="ARBA" id="ARBA00023136"/>
    </source>
</evidence>
<protein>
    <submittedName>
        <fullName evidence="6">MFS transporter</fullName>
    </submittedName>
</protein>
<dbReference type="InterPro" id="IPR011701">
    <property type="entry name" value="MFS"/>
</dbReference>